<evidence type="ECO:0000256" key="5">
    <source>
        <dbReference type="ARBA" id="ARBA00023306"/>
    </source>
</evidence>
<keyword evidence="3" id="KW-0498">Mitosis</keyword>
<dbReference type="PANTHER" id="PTHR12936">
    <property type="entry name" value="ANAPHASE-PROMOTING COMPLEX 10"/>
    <property type="match status" value="1"/>
</dbReference>
<evidence type="ECO:0000313" key="9">
    <source>
        <dbReference type="Proteomes" id="UP000268093"/>
    </source>
</evidence>
<dbReference type="InterPro" id="IPR016901">
    <property type="entry name" value="APC10/Doc1"/>
</dbReference>
<dbReference type="Pfam" id="PF03256">
    <property type="entry name" value="ANAPC10"/>
    <property type="match status" value="1"/>
</dbReference>
<dbReference type="InterPro" id="IPR008979">
    <property type="entry name" value="Galactose-bd-like_sf"/>
</dbReference>
<evidence type="ECO:0000256" key="6">
    <source>
        <dbReference type="SAM" id="Phobius"/>
    </source>
</evidence>
<proteinExistence type="inferred from homology"/>
<evidence type="ECO:0000259" key="7">
    <source>
        <dbReference type="PROSITE" id="PS51284"/>
    </source>
</evidence>
<protein>
    <submittedName>
        <fullName evidence="8">Anaphase-promoting complex, subunit 10-domain-containing protein</fullName>
    </submittedName>
</protein>
<dbReference type="GO" id="GO:0051301">
    <property type="term" value="P:cell division"/>
    <property type="evidence" value="ECO:0007669"/>
    <property type="project" value="UniProtKB-KW"/>
</dbReference>
<evidence type="ECO:0000256" key="2">
    <source>
        <dbReference type="ARBA" id="ARBA00022618"/>
    </source>
</evidence>
<comment type="caution">
    <text evidence="8">The sequence shown here is derived from an EMBL/GenBank/DDBJ whole genome shotgun (WGS) entry which is preliminary data.</text>
</comment>
<reference evidence="8 9" key="1">
    <citation type="journal article" date="2018" name="New Phytol.">
        <title>Phylogenomics of Endogonaceae and evolution of mycorrhizas within Mucoromycota.</title>
        <authorList>
            <person name="Chang Y."/>
            <person name="Desiro A."/>
            <person name="Na H."/>
            <person name="Sandor L."/>
            <person name="Lipzen A."/>
            <person name="Clum A."/>
            <person name="Barry K."/>
            <person name="Grigoriev I.V."/>
            <person name="Martin F.M."/>
            <person name="Stajich J.E."/>
            <person name="Smith M.E."/>
            <person name="Bonito G."/>
            <person name="Spatafora J.W."/>
        </authorList>
    </citation>
    <scope>NUCLEOTIDE SEQUENCE [LARGE SCALE GENOMIC DNA]</scope>
    <source>
        <strain evidence="8 9">GMNB39</strain>
    </source>
</reference>
<keyword evidence="2" id="KW-0132">Cell division</keyword>
<evidence type="ECO:0000313" key="8">
    <source>
        <dbReference type="EMBL" id="RUP49478.1"/>
    </source>
</evidence>
<feature type="domain" description="DOC" evidence="7">
    <location>
        <begin position="20"/>
        <end position="189"/>
    </location>
</feature>
<sequence length="189" mass="21554">MSNSLVDDGAYPLVILGYLNISIPVPETGTQPIADDTIADKRDIGGMAIWSLSSCKAGFGVEQLRDDSKDTYWQSDGPQPHLVNIQFSKKTTVKQVSIYTDYKQDESYTPSKISVRAGTGYHDLQVMFLIFNSIFFLNALSVFAYLDTCVYYYGVRQEIQVIELEEPVGWEHIILYTDDRFVYYYIHDL</sequence>
<dbReference type="PANTHER" id="PTHR12936:SF0">
    <property type="entry name" value="ANAPHASE-PROMOTING COMPLEX SUBUNIT 10"/>
    <property type="match status" value="1"/>
</dbReference>
<dbReference type="Gene3D" id="2.60.120.260">
    <property type="entry name" value="Galactose-binding domain-like"/>
    <property type="match status" value="1"/>
</dbReference>
<dbReference type="EMBL" id="RBNI01002267">
    <property type="protein sequence ID" value="RUP49478.1"/>
    <property type="molecule type" value="Genomic_DNA"/>
</dbReference>
<keyword evidence="6" id="KW-1133">Transmembrane helix</keyword>
<dbReference type="GO" id="GO:0005680">
    <property type="term" value="C:anaphase-promoting complex"/>
    <property type="evidence" value="ECO:0007669"/>
    <property type="project" value="InterPro"/>
</dbReference>
<dbReference type="GO" id="GO:0070979">
    <property type="term" value="P:protein K11-linked ubiquitination"/>
    <property type="evidence" value="ECO:0007669"/>
    <property type="project" value="TreeGrafter"/>
</dbReference>
<comment type="similarity">
    <text evidence="1">Belongs to the APC10 family.</text>
</comment>
<dbReference type="CDD" id="cd08366">
    <property type="entry name" value="APC10"/>
    <property type="match status" value="1"/>
</dbReference>
<dbReference type="SUPFAM" id="SSF49785">
    <property type="entry name" value="Galactose-binding domain-like"/>
    <property type="match status" value="1"/>
</dbReference>
<gene>
    <name evidence="8" type="ORF">BC936DRAFT_142427</name>
</gene>
<evidence type="ECO:0000256" key="3">
    <source>
        <dbReference type="ARBA" id="ARBA00022776"/>
    </source>
</evidence>
<keyword evidence="4" id="KW-0833">Ubl conjugation pathway</keyword>
<accession>A0A433DF64</accession>
<keyword evidence="9" id="KW-1185">Reference proteome</keyword>
<keyword evidence="5" id="KW-0131">Cell cycle</keyword>
<keyword evidence="6" id="KW-0472">Membrane</keyword>
<feature type="transmembrane region" description="Helical" evidence="6">
    <location>
        <begin position="126"/>
        <end position="146"/>
    </location>
</feature>
<organism evidence="8 9">
    <name type="scientific">Jimgerdemannia flammicorona</name>
    <dbReference type="NCBI Taxonomy" id="994334"/>
    <lineage>
        <taxon>Eukaryota</taxon>
        <taxon>Fungi</taxon>
        <taxon>Fungi incertae sedis</taxon>
        <taxon>Mucoromycota</taxon>
        <taxon>Mucoromycotina</taxon>
        <taxon>Endogonomycetes</taxon>
        <taxon>Endogonales</taxon>
        <taxon>Endogonaceae</taxon>
        <taxon>Jimgerdemannia</taxon>
    </lineage>
</organism>
<evidence type="ECO:0000256" key="1">
    <source>
        <dbReference type="ARBA" id="ARBA00006762"/>
    </source>
</evidence>
<feature type="non-terminal residue" evidence="8">
    <location>
        <position position="189"/>
    </location>
</feature>
<dbReference type="PROSITE" id="PS51284">
    <property type="entry name" value="DOC"/>
    <property type="match status" value="1"/>
</dbReference>
<dbReference type="Proteomes" id="UP000268093">
    <property type="component" value="Unassembled WGS sequence"/>
</dbReference>
<keyword evidence="6" id="KW-0812">Transmembrane</keyword>
<name>A0A433DF64_9FUNG</name>
<dbReference type="OrthoDB" id="24948at2759"/>
<dbReference type="SMART" id="SM01337">
    <property type="entry name" value="APC10"/>
    <property type="match status" value="1"/>
</dbReference>
<evidence type="ECO:0000256" key="4">
    <source>
        <dbReference type="ARBA" id="ARBA00022786"/>
    </source>
</evidence>
<dbReference type="AlphaFoldDB" id="A0A433DF64"/>
<dbReference type="InterPro" id="IPR004939">
    <property type="entry name" value="APC_su10/DOC_dom"/>
</dbReference>
<dbReference type="GO" id="GO:0031145">
    <property type="term" value="P:anaphase-promoting complex-dependent catabolic process"/>
    <property type="evidence" value="ECO:0007669"/>
    <property type="project" value="InterPro"/>
</dbReference>